<dbReference type="EMBL" id="JBJUIK010000008">
    <property type="protein sequence ID" value="KAL3520414.1"/>
    <property type="molecule type" value="Genomic_DNA"/>
</dbReference>
<sequence>MGPQLMLFEGSISGQLLSAIGRDGNDNKYPISLAAVEDEMYDSRKWFLNEFRLDIGIHNGAPKDGITIVGATCYVPVAAIASASAGTGTFAAAGIRNVGRKGHDKRSFSAASTDTRGRGAVAGIVSRGSVARSSRLGGDTGEGIEVFGSGTVVKDGDGTMAKGW</sequence>
<evidence type="ECO:0000313" key="2">
    <source>
        <dbReference type="Proteomes" id="UP001630127"/>
    </source>
</evidence>
<dbReference type="AlphaFoldDB" id="A0ABD2ZMP5"/>
<gene>
    <name evidence="1" type="ORF">ACH5RR_018563</name>
</gene>
<evidence type="ECO:0000313" key="1">
    <source>
        <dbReference type="EMBL" id="KAL3520414.1"/>
    </source>
</evidence>
<dbReference type="Proteomes" id="UP001630127">
    <property type="component" value="Unassembled WGS sequence"/>
</dbReference>
<reference evidence="1 2" key="1">
    <citation type="submission" date="2024-11" db="EMBL/GenBank/DDBJ databases">
        <title>A near-complete genome assembly of Cinchona calisaya.</title>
        <authorList>
            <person name="Lian D.C."/>
            <person name="Zhao X.W."/>
            <person name="Wei L."/>
        </authorList>
    </citation>
    <scope>NUCLEOTIDE SEQUENCE [LARGE SCALE GENOMIC DNA]</scope>
    <source>
        <tissue evidence="1">Nenye</tissue>
    </source>
</reference>
<keyword evidence="2" id="KW-1185">Reference proteome</keyword>
<protein>
    <submittedName>
        <fullName evidence="1">Uncharacterized protein</fullName>
    </submittedName>
</protein>
<name>A0ABD2ZMP5_9GENT</name>
<accession>A0ABD2ZMP5</accession>
<comment type="caution">
    <text evidence="1">The sequence shown here is derived from an EMBL/GenBank/DDBJ whole genome shotgun (WGS) entry which is preliminary data.</text>
</comment>
<organism evidence="1 2">
    <name type="scientific">Cinchona calisaya</name>
    <dbReference type="NCBI Taxonomy" id="153742"/>
    <lineage>
        <taxon>Eukaryota</taxon>
        <taxon>Viridiplantae</taxon>
        <taxon>Streptophyta</taxon>
        <taxon>Embryophyta</taxon>
        <taxon>Tracheophyta</taxon>
        <taxon>Spermatophyta</taxon>
        <taxon>Magnoliopsida</taxon>
        <taxon>eudicotyledons</taxon>
        <taxon>Gunneridae</taxon>
        <taxon>Pentapetalae</taxon>
        <taxon>asterids</taxon>
        <taxon>lamiids</taxon>
        <taxon>Gentianales</taxon>
        <taxon>Rubiaceae</taxon>
        <taxon>Cinchonoideae</taxon>
        <taxon>Cinchoneae</taxon>
        <taxon>Cinchona</taxon>
    </lineage>
</organism>
<proteinExistence type="predicted"/>